<evidence type="ECO:0000313" key="2">
    <source>
        <dbReference type="Proteomes" id="UP000282084"/>
    </source>
</evidence>
<dbReference type="OrthoDB" id="4123833at2"/>
<reference evidence="1 2" key="1">
    <citation type="submission" date="2018-10" db="EMBL/GenBank/DDBJ databases">
        <title>Sequencing the genomes of 1000 actinobacteria strains.</title>
        <authorList>
            <person name="Klenk H.-P."/>
        </authorList>
    </citation>
    <scope>NUCLEOTIDE SEQUENCE [LARGE SCALE GENOMIC DNA]</scope>
    <source>
        <strain evidence="1 2">DSM 43800</strain>
    </source>
</reference>
<protein>
    <submittedName>
        <fullName evidence="1">Uncharacterized protein</fullName>
    </submittedName>
</protein>
<dbReference type="AlphaFoldDB" id="A0A495W493"/>
<gene>
    <name evidence="1" type="ORF">C8E97_3264</name>
</gene>
<organism evidence="1 2">
    <name type="scientific">Saccharothrix australiensis</name>
    <dbReference type="NCBI Taxonomy" id="2072"/>
    <lineage>
        <taxon>Bacteria</taxon>
        <taxon>Bacillati</taxon>
        <taxon>Actinomycetota</taxon>
        <taxon>Actinomycetes</taxon>
        <taxon>Pseudonocardiales</taxon>
        <taxon>Pseudonocardiaceae</taxon>
        <taxon>Saccharothrix</taxon>
    </lineage>
</organism>
<dbReference type="EMBL" id="RBXO01000001">
    <property type="protein sequence ID" value="RKT54618.1"/>
    <property type="molecule type" value="Genomic_DNA"/>
</dbReference>
<name>A0A495W493_9PSEU</name>
<evidence type="ECO:0000313" key="1">
    <source>
        <dbReference type="EMBL" id="RKT54618.1"/>
    </source>
</evidence>
<comment type="caution">
    <text evidence="1">The sequence shown here is derived from an EMBL/GenBank/DDBJ whole genome shotgun (WGS) entry which is preliminary data.</text>
</comment>
<proteinExistence type="predicted"/>
<dbReference type="RefSeq" id="WP_121006381.1">
    <property type="nucleotide sequence ID" value="NZ_RBXO01000001.1"/>
</dbReference>
<dbReference type="Proteomes" id="UP000282084">
    <property type="component" value="Unassembled WGS sequence"/>
</dbReference>
<accession>A0A495W493</accession>
<sequence>MGREADRERVRMDAGTIVNRYEIPVRRHVEDNEFIAAARGGRLDAKQVHRLLLLEFQTQEVEFSAYPLLSVRFRHEVPDGLFLFVADTVRRARTFLVKEVAPALGLDVDEMRRAPLSPAPRRTAELVSWLGLQAGAGEAAMTARVDFVLWTAACGALVDVLDGADVPAEVVAYLRQYAEAPPEVVDGAVEVIDYALAAGEDPERIPRSAPHMDTVIADLWHFAAAG</sequence>
<keyword evidence="2" id="KW-1185">Reference proteome</keyword>